<name>A0A3M7SZ50_BRAPC</name>
<keyword evidence="1" id="KW-1133">Transmembrane helix</keyword>
<gene>
    <name evidence="2" type="ORF">BpHYR1_035083</name>
</gene>
<evidence type="ECO:0000313" key="2">
    <source>
        <dbReference type="EMBL" id="RNA41081.1"/>
    </source>
</evidence>
<accession>A0A3M7SZ50</accession>
<keyword evidence="1" id="KW-0472">Membrane</keyword>
<evidence type="ECO:0000256" key="1">
    <source>
        <dbReference type="SAM" id="Phobius"/>
    </source>
</evidence>
<organism evidence="2 3">
    <name type="scientific">Brachionus plicatilis</name>
    <name type="common">Marine rotifer</name>
    <name type="synonym">Brachionus muelleri</name>
    <dbReference type="NCBI Taxonomy" id="10195"/>
    <lineage>
        <taxon>Eukaryota</taxon>
        <taxon>Metazoa</taxon>
        <taxon>Spiralia</taxon>
        <taxon>Gnathifera</taxon>
        <taxon>Rotifera</taxon>
        <taxon>Eurotatoria</taxon>
        <taxon>Monogononta</taxon>
        <taxon>Pseudotrocha</taxon>
        <taxon>Ploima</taxon>
        <taxon>Brachionidae</taxon>
        <taxon>Brachionus</taxon>
    </lineage>
</organism>
<reference evidence="2 3" key="1">
    <citation type="journal article" date="2018" name="Sci. Rep.">
        <title>Genomic signatures of local adaptation to the degree of environmental predictability in rotifers.</title>
        <authorList>
            <person name="Franch-Gras L."/>
            <person name="Hahn C."/>
            <person name="Garcia-Roger E.M."/>
            <person name="Carmona M.J."/>
            <person name="Serra M."/>
            <person name="Gomez A."/>
        </authorList>
    </citation>
    <scope>NUCLEOTIDE SEQUENCE [LARGE SCALE GENOMIC DNA]</scope>
    <source>
        <strain evidence="2">HYR1</strain>
    </source>
</reference>
<dbReference type="AlphaFoldDB" id="A0A3M7SZ50"/>
<sequence length="88" mass="10372">MACKMHKIADKKFIFLSIASFEIITLYLHLVAFRFLYHGLVLRDFLLLLNRRFLPLRLNKNGDSIHPYLIPGNSSENWDFDIEMTDLS</sequence>
<dbReference type="EMBL" id="REGN01000561">
    <property type="protein sequence ID" value="RNA41081.1"/>
    <property type="molecule type" value="Genomic_DNA"/>
</dbReference>
<evidence type="ECO:0000313" key="3">
    <source>
        <dbReference type="Proteomes" id="UP000276133"/>
    </source>
</evidence>
<comment type="caution">
    <text evidence="2">The sequence shown here is derived from an EMBL/GenBank/DDBJ whole genome shotgun (WGS) entry which is preliminary data.</text>
</comment>
<keyword evidence="3" id="KW-1185">Reference proteome</keyword>
<feature type="transmembrane region" description="Helical" evidence="1">
    <location>
        <begin position="12"/>
        <end position="37"/>
    </location>
</feature>
<proteinExistence type="predicted"/>
<keyword evidence="1" id="KW-0812">Transmembrane</keyword>
<dbReference type="Proteomes" id="UP000276133">
    <property type="component" value="Unassembled WGS sequence"/>
</dbReference>
<protein>
    <submittedName>
        <fullName evidence="2">Uncharacterized protein</fullName>
    </submittedName>
</protein>